<organism evidence="2 3">
    <name type="scientific">Dendrobium thyrsiflorum</name>
    <name type="common">Pinecone-like raceme dendrobium</name>
    <name type="synonym">Orchid</name>
    <dbReference type="NCBI Taxonomy" id="117978"/>
    <lineage>
        <taxon>Eukaryota</taxon>
        <taxon>Viridiplantae</taxon>
        <taxon>Streptophyta</taxon>
        <taxon>Embryophyta</taxon>
        <taxon>Tracheophyta</taxon>
        <taxon>Spermatophyta</taxon>
        <taxon>Magnoliopsida</taxon>
        <taxon>Liliopsida</taxon>
        <taxon>Asparagales</taxon>
        <taxon>Orchidaceae</taxon>
        <taxon>Epidendroideae</taxon>
        <taxon>Malaxideae</taxon>
        <taxon>Dendrobiinae</taxon>
        <taxon>Dendrobium</taxon>
    </lineage>
</organism>
<evidence type="ECO:0000313" key="2">
    <source>
        <dbReference type="EMBL" id="KAL0909826.1"/>
    </source>
</evidence>
<feature type="region of interest" description="Disordered" evidence="1">
    <location>
        <begin position="142"/>
        <end position="162"/>
    </location>
</feature>
<evidence type="ECO:0000256" key="1">
    <source>
        <dbReference type="SAM" id="MobiDB-lite"/>
    </source>
</evidence>
<keyword evidence="3" id="KW-1185">Reference proteome</keyword>
<reference evidence="2 3" key="1">
    <citation type="journal article" date="2024" name="Plant Biotechnol. J.">
        <title>Dendrobium thyrsiflorum genome and its molecular insights into genes involved in important horticultural traits.</title>
        <authorList>
            <person name="Chen B."/>
            <person name="Wang J.Y."/>
            <person name="Zheng P.J."/>
            <person name="Li K.L."/>
            <person name="Liang Y.M."/>
            <person name="Chen X.F."/>
            <person name="Zhang C."/>
            <person name="Zhao X."/>
            <person name="He X."/>
            <person name="Zhang G.Q."/>
            <person name="Liu Z.J."/>
            <person name="Xu Q."/>
        </authorList>
    </citation>
    <scope>NUCLEOTIDE SEQUENCE [LARGE SCALE GENOMIC DNA]</scope>
    <source>
        <strain evidence="2">GZMU011</strain>
    </source>
</reference>
<feature type="region of interest" description="Disordered" evidence="1">
    <location>
        <begin position="211"/>
        <end position="263"/>
    </location>
</feature>
<comment type="caution">
    <text evidence="2">The sequence shown here is derived from an EMBL/GenBank/DDBJ whole genome shotgun (WGS) entry which is preliminary data.</text>
</comment>
<feature type="compositionally biased region" description="Polar residues" evidence="1">
    <location>
        <begin position="1"/>
        <end position="19"/>
    </location>
</feature>
<evidence type="ECO:0000313" key="3">
    <source>
        <dbReference type="Proteomes" id="UP001552299"/>
    </source>
</evidence>
<feature type="compositionally biased region" description="Polar residues" evidence="1">
    <location>
        <begin position="236"/>
        <end position="246"/>
    </location>
</feature>
<feature type="region of interest" description="Disordered" evidence="1">
    <location>
        <begin position="389"/>
        <end position="409"/>
    </location>
</feature>
<sequence length="456" mass="49134">MATLSSSNPWTASKPTDLTKSVGFSGLSSSGNSRSFKDVVAGGSSSSSPKLDLVQISYKSFPALMFDDKVCSALPGEGEARPQDAELKLYRRVYSSPQQFGAVCGNPNPTTLNTPSMANRRSNRLLGASQFRNQSITHGRQVSASFHPGGQNAAGEGTSAPSLEDRIRKMEESQNEILQLLREPRRSALAPLGEIPLSREPMPAEDVLSEHLNVEVPPPPPRRRPRAHQDNELADTASSTHPSQAGRQPLIPPGAPGDLDQPHVVELPHNALRYELRRLPAARARLSKTARLSRGSRRLTQAGQPARLPPGSRKPAASSGSRRLTQAGQPARLPPGSRKPAASSGSRPAHASRIRLQLGSRQAGMPGRLPDTPNGARRRLDRRHCRRLPDAGGRRLSRPGPFPGPISGLERSNRTFLGSPGPFFDIPDSILALSESFGASTVEILFKPLQKIPQEL</sequence>
<feature type="region of interest" description="Disordered" evidence="1">
    <location>
        <begin position="1"/>
        <end position="50"/>
    </location>
</feature>
<feature type="compositionally biased region" description="Low complexity" evidence="1">
    <location>
        <begin position="21"/>
        <end position="34"/>
    </location>
</feature>
<dbReference type="Proteomes" id="UP001552299">
    <property type="component" value="Unassembled WGS sequence"/>
</dbReference>
<feature type="region of interest" description="Disordered" evidence="1">
    <location>
        <begin position="287"/>
        <end position="377"/>
    </location>
</feature>
<feature type="compositionally biased region" description="Polar residues" evidence="1">
    <location>
        <begin position="318"/>
        <end position="328"/>
    </location>
</feature>
<dbReference type="AlphaFoldDB" id="A0ABD0UBB6"/>
<gene>
    <name evidence="2" type="ORF">M5K25_020726</name>
</gene>
<name>A0ABD0UBB6_DENTH</name>
<dbReference type="EMBL" id="JANQDX010000016">
    <property type="protein sequence ID" value="KAL0909826.1"/>
    <property type="molecule type" value="Genomic_DNA"/>
</dbReference>
<accession>A0ABD0UBB6</accession>
<proteinExistence type="predicted"/>
<protein>
    <submittedName>
        <fullName evidence="2">Uncharacterized protein</fullName>
    </submittedName>
</protein>